<sequence>MRVSLKIRIMSPAFLISGGRSVLSGHMIFLGAFINTAKEIYQKIQEGVFDINNESFTSWLLPAQVSQRFYKEMTNIQKSLGQDIPEDHVSIDAYIVTMSHMFKKGRDQKAHIFYLVASDSNTVNSSDVATLCSLFLNAYTIALESTSVGAKWKLKSTPQDSERFVQMAMKELLGSKKQPCELTTEDLIAWFSRFPLIEHLFSAIIRACFIDLESIVEEHPHGLSEGCEETIGHIQYDRCVILKKVNERSLGEALLWLGKGIRSHLFWEGIKELFVFPGGRH</sequence>
<proteinExistence type="predicted"/>
<dbReference type="HOGENOM" id="CLU_991437_0_0_1"/>
<dbReference type="PhylomeDB" id="A7T9L5"/>
<dbReference type="STRING" id="45351.A7T9L5"/>
<evidence type="ECO:0000313" key="2">
    <source>
        <dbReference type="Proteomes" id="UP000001593"/>
    </source>
</evidence>
<accession>A7T9L5</accession>
<reference evidence="1 2" key="1">
    <citation type="journal article" date="2007" name="Science">
        <title>Sea anemone genome reveals ancestral eumetazoan gene repertoire and genomic organization.</title>
        <authorList>
            <person name="Putnam N.H."/>
            <person name="Srivastava M."/>
            <person name="Hellsten U."/>
            <person name="Dirks B."/>
            <person name="Chapman J."/>
            <person name="Salamov A."/>
            <person name="Terry A."/>
            <person name="Shapiro H."/>
            <person name="Lindquist E."/>
            <person name="Kapitonov V.V."/>
            <person name="Jurka J."/>
            <person name="Genikhovich G."/>
            <person name="Grigoriev I.V."/>
            <person name="Lucas S.M."/>
            <person name="Steele R.E."/>
            <person name="Finnerty J.R."/>
            <person name="Technau U."/>
            <person name="Martindale M.Q."/>
            <person name="Rokhsar D.S."/>
        </authorList>
    </citation>
    <scope>NUCLEOTIDE SEQUENCE [LARGE SCALE GENOMIC DNA]</scope>
    <source>
        <strain evidence="2">CH2 X CH6</strain>
    </source>
</reference>
<gene>
    <name evidence="1" type="ORF">NEMVEDRAFT_v1g224210</name>
</gene>
<dbReference type="GO" id="GO:0016192">
    <property type="term" value="P:vesicle-mediated transport"/>
    <property type="evidence" value="ECO:0000318"/>
    <property type="project" value="GO_Central"/>
</dbReference>
<keyword evidence="2" id="KW-1185">Reference proteome</keyword>
<dbReference type="GO" id="GO:0005525">
    <property type="term" value="F:GTP binding"/>
    <property type="evidence" value="ECO:0000318"/>
    <property type="project" value="GO_Central"/>
</dbReference>
<evidence type="ECO:0000313" key="1">
    <source>
        <dbReference type="EMBL" id="EDO27309.1"/>
    </source>
</evidence>
<dbReference type="GO" id="GO:0003924">
    <property type="term" value="F:GTPase activity"/>
    <property type="evidence" value="ECO:0000318"/>
    <property type="project" value="GO_Central"/>
</dbReference>
<dbReference type="GO" id="GO:0000139">
    <property type="term" value="C:Golgi membrane"/>
    <property type="evidence" value="ECO:0000318"/>
    <property type="project" value="GO_Central"/>
</dbReference>
<protein>
    <submittedName>
        <fullName evidence="1">Uncharacterized protein</fullName>
    </submittedName>
</protein>
<dbReference type="EMBL" id="DS473469">
    <property type="protein sequence ID" value="EDO27309.1"/>
    <property type="molecule type" value="Genomic_DNA"/>
</dbReference>
<dbReference type="InParanoid" id="A7T9L5"/>
<dbReference type="GO" id="GO:0005794">
    <property type="term" value="C:Golgi apparatus"/>
    <property type="evidence" value="ECO:0000318"/>
    <property type="project" value="GO_Central"/>
</dbReference>
<name>A7T9L5_NEMVE</name>
<dbReference type="Proteomes" id="UP000001593">
    <property type="component" value="Unassembled WGS sequence"/>
</dbReference>
<organism evidence="1 2">
    <name type="scientific">Nematostella vectensis</name>
    <name type="common">Starlet sea anemone</name>
    <dbReference type="NCBI Taxonomy" id="45351"/>
    <lineage>
        <taxon>Eukaryota</taxon>
        <taxon>Metazoa</taxon>
        <taxon>Cnidaria</taxon>
        <taxon>Anthozoa</taxon>
        <taxon>Hexacorallia</taxon>
        <taxon>Actiniaria</taxon>
        <taxon>Edwardsiidae</taxon>
        <taxon>Nematostella</taxon>
    </lineage>
</organism>
<dbReference type="AlphaFoldDB" id="A7T9L5"/>